<organism evidence="1 2">
    <name type="scientific">Catharanthus roseus</name>
    <name type="common">Madagascar periwinkle</name>
    <name type="synonym">Vinca rosea</name>
    <dbReference type="NCBI Taxonomy" id="4058"/>
    <lineage>
        <taxon>Eukaryota</taxon>
        <taxon>Viridiplantae</taxon>
        <taxon>Streptophyta</taxon>
        <taxon>Embryophyta</taxon>
        <taxon>Tracheophyta</taxon>
        <taxon>Spermatophyta</taxon>
        <taxon>Magnoliopsida</taxon>
        <taxon>eudicotyledons</taxon>
        <taxon>Gunneridae</taxon>
        <taxon>Pentapetalae</taxon>
        <taxon>asterids</taxon>
        <taxon>lamiids</taxon>
        <taxon>Gentianales</taxon>
        <taxon>Apocynaceae</taxon>
        <taxon>Rauvolfioideae</taxon>
        <taxon>Vinceae</taxon>
        <taxon>Catharanthinae</taxon>
        <taxon>Catharanthus</taxon>
    </lineage>
</organism>
<evidence type="ECO:0000313" key="2">
    <source>
        <dbReference type="Proteomes" id="UP001060085"/>
    </source>
</evidence>
<comment type="caution">
    <text evidence="1">The sequence shown here is derived from an EMBL/GenBank/DDBJ whole genome shotgun (WGS) entry which is preliminary data.</text>
</comment>
<proteinExistence type="predicted"/>
<accession>A0ACC0A758</accession>
<name>A0ACC0A758_CATRO</name>
<dbReference type="Proteomes" id="UP001060085">
    <property type="component" value="Linkage Group LG07"/>
</dbReference>
<sequence length="423" mass="48045">MSYPEINDKSTIPELIGLLRSTFLQKEFNLAERMLIRREEELKSQIKVERSLLEKMHGESELERLKMSEEIERLKKENLEIREELKKLKREKQEAEENAQFYVKKYEKKVRHLEQTMASILASERDVADIGATSANKSLGLNDLHKEGDSKLDCQKSVGNASIQCENIQTSYGSQSPSNDPLFTINASQQEKGTTTSINRIGDEEFPDKEQLVLEKSTQVIPSTGRIRDRPRSTIIVEIGDSDDEVPLDKEPVVTETYTSEVNSSKKGVTFLESRRSQCPTQTEDENRKTSMSNTVRICPSTRKRSLIPNDDSDSYAVFKQKMSTFCELLNDVRDSIVNTRSLKLDSAATSSQPILPPALVQMVKKRYQDKAQEDCNLQTASRKPDFDSTDSSDSSDDSCADSEDINDMVKKLREDCRKSQNT</sequence>
<keyword evidence="2" id="KW-1185">Reference proteome</keyword>
<protein>
    <submittedName>
        <fullName evidence="1">Uncharacterized protein</fullName>
    </submittedName>
</protein>
<gene>
    <name evidence="1" type="ORF">M9H77_32553</name>
</gene>
<dbReference type="EMBL" id="CM044707">
    <property type="protein sequence ID" value="KAI5655366.1"/>
    <property type="molecule type" value="Genomic_DNA"/>
</dbReference>
<reference evidence="2" key="1">
    <citation type="journal article" date="2023" name="Nat. Plants">
        <title>Single-cell RNA sequencing provides a high-resolution roadmap for understanding the multicellular compartmentation of specialized metabolism.</title>
        <authorList>
            <person name="Sun S."/>
            <person name="Shen X."/>
            <person name="Li Y."/>
            <person name="Li Y."/>
            <person name="Wang S."/>
            <person name="Li R."/>
            <person name="Zhang H."/>
            <person name="Shen G."/>
            <person name="Guo B."/>
            <person name="Wei J."/>
            <person name="Xu J."/>
            <person name="St-Pierre B."/>
            <person name="Chen S."/>
            <person name="Sun C."/>
        </authorList>
    </citation>
    <scope>NUCLEOTIDE SEQUENCE [LARGE SCALE GENOMIC DNA]</scope>
</reference>
<evidence type="ECO:0000313" key="1">
    <source>
        <dbReference type="EMBL" id="KAI5655366.1"/>
    </source>
</evidence>